<reference evidence="2 3" key="1">
    <citation type="journal article" date="2012" name="J. Bacteriol.">
        <title>Draft genome sequence of Streptomyces globisporus C-1027, which produces an antitumor antibiotic consisting of a nine-membered enediyne with a chromoprotein.</title>
        <authorList>
            <person name="Wang L."/>
            <person name="Wang S."/>
            <person name="He Q."/>
            <person name="Yu T."/>
            <person name="Li Q."/>
            <person name="Hong B."/>
        </authorList>
    </citation>
    <scope>NUCLEOTIDE SEQUENCE [LARGE SCALE GENOMIC DNA]</scope>
    <source>
        <strain evidence="2 3">C-1027</strain>
        <plasmid evidence="2 3">SGLP1</plasmid>
    </source>
</reference>
<keyword evidence="2" id="KW-0614">Plasmid</keyword>
<dbReference type="Proteomes" id="UP000064183">
    <property type="component" value="Plasmid SGLP1"/>
</dbReference>
<proteinExistence type="predicted"/>
<name>A0A0U3L0V2_STRGL</name>
<dbReference type="KEGG" id="sgb:WQO_34325"/>
<evidence type="ECO:0000313" key="3">
    <source>
        <dbReference type="Proteomes" id="UP000064183"/>
    </source>
</evidence>
<geneLocation type="plasmid" evidence="2 3">
    <name>SGLP1</name>
</geneLocation>
<dbReference type="EMBL" id="CP013739">
    <property type="protein sequence ID" value="ALU98518.1"/>
    <property type="molecule type" value="Genomic_DNA"/>
</dbReference>
<protein>
    <submittedName>
        <fullName evidence="2">Uncharacterized protein</fullName>
    </submittedName>
</protein>
<gene>
    <name evidence="2" type="ORF">WQO_34325</name>
</gene>
<sequence length="61" mass="6321">MNIRMWLRSSATPEGDRHSNDAAGTGVVADVAILGHPGGQPPQRDDGVVALGFQVATLGRP</sequence>
<dbReference type="AlphaFoldDB" id="A0A0U3L0V2"/>
<evidence type="ECO:0000313" key="2">
    <source>
        <dbReference type="EMBL" id="ALU98518.1"/>
    </source>
</evidence>
<evidence type="ECO:0000256" key="1">
    <source>
        <dbReference type="SAM" id="MobiDB-lite"/>
    </source>
</evidence>
<organism evidence="2 3">
    <name type="scientific">Streptomyces globisporus C-1027</name>
    <dbReference type="NCBI Taxonomy" id="1172567"/>
    <lineage>
        <taxon>Bacteria</taxon>
        <taxon>Bacillati</taxon>
        <taxon>Actinomycetota</taxon>
        <taxon>Actinomycetes</taxon>
        <taxon>Kitasatosporales</taxon>
        <taxon>Streptomycetaceae</taxon>
        <taxon>Streptomyces</taxon>
    </lineage>
</organism>
<accession>A0A0U3L0V2</accession>
<feature type="region of interest" description="Disordered" evidence="1">
    <location>
        <begin position="1"/>
        <end position="22"/>
    </location>
</feature>